<proteinExistence type="predicted"/>
<name>A0ACC3NDS3_9PEZI</name>
<evidence type="ECO:0000313" key="1">
    <source>
        <dbReference type="EMBL" id="KAK3713668.1"/>
    </source>
</evidence>
<gene>
    <name evidence="1" type="ORF">LTR37_008362</name>
</gene>
<protein>
    <submittedName>
        <fullName evidence="1">Uncharacterized protein</fullName>
    </submittedName>
</protein>
<evidence type="ECO:0000313" key="2">
    <source>
        <dbReference type="Proteomes" id="UP001281147"/>
    </source>
</evidence>
<dbReference type="EMBL" id="JAUTXU010000061">
    <property type="protein sequence ID" value="KAK3713668.1"/>
    <property type="molecule type" value="Genomic_DNA"/>
</dbReference>
<comment type="caution">
    <text evidence="1">The sequence shown here is derived from an EMBL/GenBank/DDBJ whole genome shotgun (WGS) entry which is preliminary data.</text>
</comment>
<reference evidence="1" key="1">
    <citation type="submission" date="2023-07" db="EMBL/GenBank/DDBJ databases">
        <title>Black Yeasts Isolated from many extreme environments.</title>
        <authorList>
            <person name="Coleine C."/>
            <person name="Stajich J.E."/>
            <person name="Selbmann L."/>
        </authorList>
    </citation>
    <scope>NUCLEOTIDE SEQUENCE</scope>
    <source>
        <strain evidence="1">CCFEE 5714</strain>
    </source>
</reference>
<organism evidence="1 2">
    <name type="scientific">Vermiconidia calcicola</name>
    <dbReference type="NCBI Taxonomy" id="1690605"/>
    <lineage>
        <taxon>Eukaryota</taxon>
        <taxon>Fungi</taxon>
        <taxon>Dikarya</taxon>
        <taxon>Ascomycota</taxon>
        <taxon>Pezizomycotina</taxon>
        <taxon>Dothideomycetes</taxon>
        <taxon>Dothideomycetidae</taxon>
        <taxon>Mycosphaerellales</taxon>
        <taxon>Extremaceae</taxon>
        <taxon>Vermiconidia</taxon>
    </lineage>
</organism>
<dbReference type="Proteomes" id="UP001281147">
    <property type="component" value="Unassembled WGS sequence"/>
</dbReference>
<keyword evidence="2" id="KW-1185">Reference proteome</keyword>
<sequence length="294" mass="31170">MPCTLGHEFSGTIVEVSSGVADLKVGQKVAVEPLLTDGTCAFCKDGKPSMCESLALYGYSGWDGGGGMSEYVALPPKSVHVIPDSMNLDVAALVEPLTVPWRAIEAAKFMAGQAALVLGAGPIGLMTILCLQAFGAGKITVSDPSPGRLELARQLGADILDPTTQDVQAETIQACDGLGPHVVFECAGVQKSLTTAIQSVRKTGTIVQLALWETQATYDPNDIVMRQITYFGAIPYVPGDFQEVIRAVYEGKIKQPERLISSRVSMEDAVAKGFEGLLNDKSRNVQILVEPVSA</sequence>
<accession>A0ACC3NDS3</accession>